<organism evidence="2 3">
    <name type="scientific">Streptomyces diacarni</name>
    <dbReference type="NCBI Taxonomy" id="2800381"/>
    <lineage>
        <taxon>Bacteria</taxon>
        <taxon>Bacillati</taxon>
        <taxon>Actinomycetota</taxon>
        <taxon>Actinomycetes</taxon>
        <taxon>Kitasatosporales</taxon>
        <taxon>Streptomycetaceae</taxon>
        <taxon>Streptomyces</taxon>
    </lineage>
</organism>
<dbReference type="AlphaFoldDB" id="A0A367FCR7"/>
<gene>
    <name evidence="2" type="ORF">DTL70_03820</name>
</gene>
<reference evidence="2 3" key="1">
    <citation type="submission" date="2018-06" db="EMBL/GenBank/DDBJ databases">
        <title>Streptomyces reniochalinae sp. nov. and Streptomyces diacarnus sp. nov. from marine sponges.</title>
        <authorList>
            <person name="Li L."/>
        </authorList>
    </citation>
    <scope>NUCLEOTIDE SEQUENCE [LARGE SCALE GENOMIC DNA]</scope>
    <source>
        <strain evidence="2 3">LHW51701</strain>
    </source>
</reference>
<evidence type="ECO:0000313" key="3">
    <source>
        <dbReference type="Proteomes" id="UP000252914"/>
    </source>
</evidence>
<proteinExistence type="predicted"/>
<feature type="region of interest" description="Disordered" evidence="1">
    <location>
        <begin position="1"/>
        <end position="61"/>
    </location>
</feature>
<dbReference type="EMBL" id="QOIN01000028">
    <property type="protein sequence ID" value="RCG27485.1"/>
    <property type="molecule type" value="Genomic_DNA"/>
</dbReference>
<sequence length="61" mass="6851">MEVIVVQRSQGITHDEDARDQRHAPVLLARTTRRPDGPMGYGPRAPSGDRDPESHIFRGED</sequence>
<dbReference type="Proteomes" id="UP000252914">
    <property type="component" value="Unassembled WGS sequence"/>
</dbReference>
<name>A0A367FCR7_9ACTN</name>
<protein>
    <submittedName>
        <fullName evidence="2">Uncharacterized protein</fullName>
    </submittedName>
</protein>
<feature type="compositionally biased region" description="Basic and acidic residues" evidence="1">
    <location>
        <begin position="13"/>
        <end position="23"/>
    </location>
</feature>
<evidence type="ECO:0000313" key="2">
    <source>
        <dbReference type="EMBL" id="RCG27485.1"/>
    </source>
</evidence>
<keyword evidence="3" id="KW-1185">Reference proteome</keyword>
<feature type="compositionally biased region" description="Basic and acidic residues" evidence="1">
    <location>
        <begin position="47"/>
        <end position="61"/>
    </location>
</feature>
<evidence type="ECO:0000256" key="1">
    <source>
        <dbReference type="SAM" id="MobiDB-lite"/>
    </source>
</evidence>
<accession>A0A367FCR7</accession>
<comment type="caution">
    <text evidence="2">The sequence shown here is derived from an EMBL/GenBank/DDBJ whole genome shotgun (WGS) entry which is preliminary data.</text>
</comment>